<feature type="chain" id="PRO_5045272397" evidence="13">
    <location>
        <begin position="27"/>
        <end position="403"/>
    </location>
</feature>
<accession>A0ABN2I6J8</accession>
<dbReference type="NCBIfam" id="TIGR03921">
    <property type="entry name" value="T7SS_mycosin"/>
    <property type="match status" value="1"/>
</dbReference>
<dbReference type="GO" id="GO:0008233">
    <property type="term" value="F:peptidase activity"/>
    <property type="evidence" value="ECO:0007669"/>
    <property type="project" value="UniProtKB-KW"/>
</dbReference>
<name>A0ABN2I6J8_9ACTN</name>
<evidence type="ECO:0000256" key="13">
    <source>
        <dbReference type="SAM" id="SignalP"/>
    </source>
</evidence>
<feature type="transmembrane region" description="Helical" evidence="12">
    <location>
        <begin position="354"/>
        <end position="376"/>
    </location>
</feature>
<keyword evidence="7 10" id="KW-0720">Serine protease</keyword>
<dbReference type="RefSeq" id="WP_344313387.1">
    <property type="nucleotide sequence ID" value="NZ_BAAANY010000022.1"/>
</dbReference>
<evidence type="ECO:0000313" key="16">
    <source>
        <dbReference type="Proteomes" id="UP001500618"/>
    </source>
</evidence>
<evidence type="ECO:0000256" key="12">
    <source>
        <dbReference type="SAM" id="Phobius"/>
    </source>
</evidence>
<dbReference type="InterPro" id="IPR015500">
    <property type="entry name" value="Peptidase_S8_subtilisin-rel"/>
</dbReference>
<feature type="active site" description="Charge relay system" evidence="10">
    <location>
        <position position="266"/>
    </location>
</feature>
<dbReference type="PROSITE" id="PS00138">
    <property type="entry name" value="SUBTILASE_SER"/>
    <property type="match status" value="1"/>
</dbReference>
<evidence type="ECO:0000256" key="3">
    <source>
        <dbReference type="ARBA" id="ARBA00022475"/>
    </source>
</evidence>
<evidence type="ECO:0000256" key="2">
    <source>
        <dbReference type="ARBA" id="ARBA00011073"/>
    </source>
</evidence>
<evidence type="ECO:0000313" key="15">
    <source>
        <dbReference type="EMBL" id="GAA1699542.1"/>
    </source>
</evidence>
<dbReference type="InterPro" id="IPR023834">
    <property type="entry name" value="T7SS_pept_S8A_mycosin"/>
</dbReference>
<proteinExistence type="inferred from homology"/>
<keyword evidence="13" id="KW-0732">Signal</keyword>
<keyword evidence="4 10" id="KW-0645">Protease</keyword>
<dbReference type="EMBL" id="BAAANY010000022">
    <property type="protein sequence ID" value="GAA1699542.1"/>
    <property type="molecule type" value="Genomic_DNA"/>
</dbReference>
<feature type="signal peptide" evidence="13">
    <location>
        <begin position="1"/>
        <end position="26"/>
    </location>
</feature>
<dbReference type="PROSITE" id="PS51257">
    <property type="entry name" value="PROKAR_LIPOPROTEIN"/>
    <property type="match status" value="1"/>
</dbReference>
<dbReference type="Proteomes" id="UP001500618">
    <property type="component" value="Unassembled WGS sequence"/>
</dbReference>
<dbReference type="SUPFAM" id="SSF52743">
    <property type="entry name" value="Subtilisin-like"/>
    <property type="match status" value="1"/>
</dbReference>
<evidence type="ECO:0000256" key="1">
    <source>
        <dbReference type="ARBA" id="ARBA00004162"/>
    </source>
</evidence>
<dbReference type="InterPro" id="IPR022398">
    <property type="entry name" value="Peptidase_S8_His-AS"/>
</dbReference>
<evidence type="ECO:0000256" key="4">
    <source>
        <dbReference type="ARBA" id="ARBA00022670"/>
    </source>
</evidence>
<evidence type="ECO:0000256" key="6">
    <source>
        <dbReference type="ARBA" id="ARBA00022801"/>
    </source>
</evidence>
<evidence type="ECO:0000256" key="10">
    <source>
        <dbReference type="PROSITE-ProRule" id="PRU01240"/>
    </source>
</evidence>
<feature type="active site" description="Charge relay system" evidence="10">
    <location>
        <position position="100"/>
    </location>
</feature>
<dbReference type="PROSITE" id="PS51892">
    <property type="entry name" value="SUBTILASE"/>
    <property type="match status" value="1"/>
</dbReference>
<comment type="subcellular location">
    <subcellularLocation>
        <location evidence="1">Cell membrane</location>
        <topology evidence="1">Single-pass membrane protein</topology>
    </subcellularLocation>
</comment>
<dbReference type="GO" id="GO:0006508">
    <property type="term" value="P:proteolysis"/>
    <property type="evidence" value="ECO:0007669"/>
    <property type="project" value="UniProtKB-KW"/>
</dbReference>
<gene>
    <name evidence="15" type="primary">mycP_2</name>
    <name evidence="15" type="ORF">GCM10009765_56240</name>
</gene>
<dbReference type="InterPro" id="IPR000209">
    <property type="entry name" value="Peptidase_S8/S53_dom"/>
</dbReference>
<dbReference type="InterPro" id="IPR023827">
    <property type="entry name" value="Peptidase_S8_Asp-AS"/>
</dbReference>
<comment type="similarity">
    <text evidence="2 10 11">Belongs to the peptidase S8 family.</text>
</comment>
<dbReference type="PROSITE" id="PS00137">
    <property type="entry name" value="SUBTILASE_HIS"/>
    <property type="match status" value="1"/>
</dbReference>
<protein>
    <submittedName>
        <fullName evidence="15">Type VII secretion-associated serine protease mycosin</fullName>
    </submittedName>
</protein>
<evidence type="ECO:0000256" key="8">
    <source>
        <dbReference type="ARBA" id="ARBA00022989"/>
    </source>
</evidence>
<keyword evidence="3" id="KW-1003">Cell membrane</keyword>
<dbReference type="PANTHER" id="PTHR43806">
    <property type="entry name" value="PEPTIDASE S8"/>
    <property type="match status" value="1"/>
</dbReference>
<keyword evidence="8 12" id="KW-1133">Transmembrane helix</keyword>
<dbReference type="Gene3D" id="3.40.50.200">
    <property type="entry name" value="Peptidase S8/S53 domain"/>
    <property type="match status" value="1"/>
</dbReference>
<dbReference type="Pfam" id="PF00082">
    <property type="entry name" value="Peptidase_S8"/>
    <property type="match status" value="1"/>
</dbReference>
<keyword evidence="9 12" id="KW-0472">Membrane</keyword>
<dbReference type="PROSITE" id="PS00136">
    <property type="entry name" value="SUBTILASE_ASP"/>
    <property type="match status" value="1"/>
</dbReference>
<dbReference type="InterPro" id="IPR036852">
    <property type="entry name" value="Peptidase_S8/S53_dom_sf"/>
</dbReference>
<evidence type="ECO:0000256" key="7">
    <source>
        <dbReference type="ARBA" id="ARBA00022825"/>
    </source>
</evidence>
<keyword evidence="16" id="KW-1185">Reference proteome</keyword>
<organism evidence="15 16">
    <name type="scientific">Fodinicola feengrottensis</name>
    <dbReference type="NCBI Taxonomy" id="435914"/>
    <lineage>
        <taxon>Bacteria</taxon>
        <taxon>Bacillati</taxon>
        <taxon>Actinomycetota</taxon>
        <taxon>Actinomycetes</taxon>
        <taxon>Mycobacteriales</taxon>
        <taxon>Fodinicola</taxon>
    </lineage>
</organism>
<keyword evidence="5 12" id="KW-0812">Transmembrane</keyword>
<feature type="domain" description="Peptidase S8/S53" evidence="14">
    <location>
        <begin position="58"/>
        <end position="313"/>
    </location>
</feature>
<dbReference type="InterPro" id="IPR050131">
    <property type="entry name" value="Peptidase_S8_subtilisin-like"/>
</dbReference>
<evidence type="ECO:0000256" key="11">
    <source>
        <dbReference type="RuleBase" id="RU003355"/>
    </source>
</evidence>
<reference evidence="15 16" key="1">
    <citation type="journal article" date="2019" name="Int. J. Syst. Evol. Microbiol.">
        <title>The Global Catalogue of Microorganisms (GCM) 10K type strain sequencing project: providing services to taxonomists for standard genome sequencing and annotation.</title>
        <authorList>
            <consortium name="The Broad Institute Genomics Platform"/>
            <consortium name="The Broad Institute Genome Sequencing Center for Infectious Disease"/>
            <person name="Wu L."/>
            <person name="Ma J."/>
        </authorList>
    </citation>
    <scope>NUCLEOTIDE SEQUENCE [LARGE SCALE GENOMIC DNA]</scope>
    <source>
        <strain evidence="15 16">JCM 14718</strain>
    </source>
</reference>
<dbReference type="InterPro" id="IPR023828">
    <property type="entry name" value="Peptidase_S8_Ser-AS"/>
</dbReference>
<evidence type="ECO:0000256" key="5">
    <source>
        <dbReference type="ARBA" id="ARBA00022692"/>
    </source>
</evidence>
<evidence type="ECO:0000256" key="9">
    <source>
        <dbReference type="ARBA" id="ARBA00023136"/>
    </source>
</evidence>
<keyword evidence="6 10" id="KW-0378">Hydrolase</keyword>
<sequence>MRRFTGALVGLLTAGCCFLPATPAAAACVSTGNPYPAVPPAVQRLNPRAVWPQTRGLGIKVAVIDSGVNANHPQLRGRVVAGGDLIQGDSSGALTDCLGHGTLVAGTIAGGGVNGTGFVGMAPDATIISIKTLDNLTLQQGLEGRIATAIRTAVSLHADVINMSLTTTNDDPSLRAAVAFAEQNDVVVVAAAGNQKQQGNQVQYPAAYPGVLAVAAVKSDGTRAEYSETGSYVSVAAPGEDITGPSGSGDGYVTTNTGAAENGGTSYAAPYVSGLAALVRAYYPKLSAKQVVNRIITTADGADSGHNDELGTGVINPYQAVNAILSTGSAQAPKSAALATPTNPNDRDGMTRPIALGVAGAALLIGLLALVCAYVVPRGQARGWRPGRLAVAASAKAKPAPKS</sequence>
<evidence type="ECO:0000259" key="14">
    <source>
        <dbReference type="Pfam" id="PF00082"/>
    </source>
</evidence>
<dbReference type="PANTHER" id="PTHR43806:SF11">
    <property type="entry name" value="CEREVISIN-RELATED"/>
    <property type="match status" value="1"/>
</dbReference>
<feature type="active site" description="Charge relay system" evidence="10">
    <location>
        <position position="65"/>
    </location>
</feature>
<dbReference type="PRINTS" id="PR00723">
    <property type="entry name" value="SUBTILISIN"/>
</dbReference>
<comment type="caution">
    <text evidence="15">The sequence shown here is derived from an EMBL/GenBank/DDBJ whole genome shotgun (WGS) entry which is preliminary data.</text>
</comment>